<dbReference type="Gene3D" id="3.30.70.100">
    <property type="match status" value="1"/>
</dbReference>
<gene>
    <name evidence="3" type="ORF">C4D60_Mb04t37340</name>
</gene>
<dbReference type="CDD" id="cd00371">
    <property type="entry name" value="HMA"/>
    <property type="match status" value="1"/>
</dbReference>
<evidence type="ECO:0000256" key="1">
    <source>
        <dbReference type="SAM" id="MobiDB-lite"/>
    </source>
</evidence>
<evidence type="ECO:0000313" key="4">
    <source>
        <dbReference type="Proteomes" id="UP000317650"/>
    </source>
</evidence>
<dbReference type="STRING" id="52838.A0A4S8KHG2"/>
<dbReference type="InterPro" id="IPR044526">
    <property type="entry name" value="NAKR1-3"/>
</dbReference>
<feature type="compositionally biased region" description="Basic and acidic residues" evidence="1">
    <location>
        <begin position="33"/>
        <end position="46"/>
    </location>
</feature>
<feature type="region of interest" description="Disordered" evidence="1">
    <location>
        <begin position="24"/>
        <end position="84"/>
    </location>
</feature>
<organism evidence="3 4">
    <name type="scientific">Musa balbisiana</name>
    <name type="common">Banana</name>
    <dbReference type="NCBI Taxonomy" id="52838"/>
    <lineage>
        <taxon>Eukaryota</taxon>
        <taxon>Viridiplantae</taxon>
        <taxon>Streptophyta</taxon>
        <taxon>Embryophyta</taxon>
        <taxon>Tracheophyta</taxon>
        <taxon>Spermatophyta</taxon>
        <taxon>Magnoliopsida</taxon>
        <taxon>Liliopsida</taxon>
        <taxon>Zingiberales</taxon>
        <taxon>Musaceae</taxon>
        <taxon>Musa</taxon>
    </lineage>
</organism>
<dbReference type="AlphaFoldDB" id="A0A4S8KHG2"/>
<dbReference type="InterPro" id="IPR036163">
    <property type="entry name" value="HMA_dom_sf"/>
</dbReference>
<dbReference type="Proteomes" id="UP000317650">
    <property type="component" value="Chromosome 4"/>
</dbReference>
<dbReference type="Pfam" id="PF00403">
    <property type="entry name" value="HMA"/>
    <property type="match status" value="1"/>
</dbReference>
<name>A0A4S8KHG2_MUSBA</name>
<feature type="domain" description="HMA" evidence="2">
    <location>
        <begin position="126"/>
        <end position="192"/>
    </location>
</feature>
<evidence type="ECO:0000313" key="3">
    <source>
        <dbReference type="EMBL" id="THU74810.1"/>
    </source>
</evidence>
<evidence type="ECO:0000259" key="2">
    <source>
        <dbReference type="PROSITE" id="PS50846"/>
    </source>
</evidence>
<protein>
    <recommendedName>
        <fullName evidence="2">HMA domain-containing protein</fullName>
    </recommendedName>
</protein>
<dbReference type="EMBL" id="PYDT01000001">
    <property type="protein sequence ID" value="THU74810.1"/>
    <property type="molecule type" value="Genomic_DNA"/>
</dbReference>
<sequence>MKGVNFSCVSPASAAICTSIDRRSMVRGSTGRAADRHTTHPRDPRRANSALGSMSGATRERRSRNQRSRKSLDKPSDLVTPPGSSRYLLNEDDFFDVFPSVVTAAPLLSVDQPAVLKPPSSTTSQEQVVHLRVSLHCKACEMKVRKHISKMEGVTSFNIDLATKKVTVIGDVTPLGVLDSVSKVKNAQLWPSL</sequence>
<dbReference type="GO" id="GO:0046872">
    <property type="term" value="F:metal ion binding"/>
    <property type="evidence" value="ECO:0007669"/>
    <property type="project" value="InterPro"/>
</dbReference>
<proteinExistence type="predicted"/>
<reference evidence="3 4" key="1">
    <citation type="journal article" date="2019" name="Nat. Plants">
        <title>Genome sequencing of Musa balbisiana reveals subgenome evolution and function divergence in polyploid bananas.</title>
        <authorList>
            <person name="Yao X."/>
        </authorList>
    </citation>
    <scope>NUCLEOTIDE SEQUENCE [LARGE SCALE GENOMIC DNA]</scope>
    <source>
        <strain evidence="4">cv. DH-PKW</strain>
        <tissue evidence="3">Leaves</tissue>
    </source>
</reference>
<dbReference type="PANTHER" id="PTHR46119">
    <property type="entry name" value="OS08G0405700 PROTEIN"/>
    <property type="match status" value="1"/>
</dbReference>
<dbReference type="PANTHER" id="PTHR46119:SF15">
    <property type="entry name" value="PROTEIN SODIUM POTASSIUM ROOT DEFECTIVE 2"/>
    <property type="match status" value="1"/>
</dbReference>
<comment type="caution">
    <text evidence="3">The sequence shown here is derived from an EMBL/GenBank/DDBJ whole genome shotgun (WGS) entry which is preliminary data.</text>
</comment>
<accession>A0A4S8KHG2</accession>
<dbReference type="SUPFAM" id="SSF55008">
    <property type="entry name" value="HMA, heavy metal-associated domain"/>
    <property type="match status" value="1"/>
</dbReference>
<dbReference type="PROSITE" id="PS50846">
    <property type="entry name" value="HMA_2"/>
    <property type="match status" value="1"/>
</dbReference>
<dbReference type="InterPro" id="IPR006121">
    <property type="entry name" value="HMA_dom"/>
</dbReference>
<keyword evidence="4" id="KW-1185">Reference proteome</keyword>